<dbReference type="GO" id="GO:0000976">
    <property type="term" value="F:transcription cis-regulatory region binding"/>
    <property type="evidence" value="ECO:0007669"/>
    <property type="project" value="TreeGrafter"/>
</dbReference>
<name>A0A7W5FT57_9BURK</name>
<dbReference type="Pfam" id="PF00072">
    <property type="entry name" value="Response_reg"/>
    <property type="match status" value="1"/>
</dbReference>
<keyword evidence="4" id="KW-0597">Phosphoprotein</keyword>
<sequence>MKILLVEDDLELGRALQSVLQDEGFAVVWVRMAADARRLLAEAQPDAMLLDLGLPDGDGIDLLHHARASGVERPILLITSRDSLEDRLNGFDLGADDYLIKPFDIPELLARLRAVLRRVQGGSSTGVWHCGELQLDEKRMAINCAGRAVMVSRTEFTILLALLQKSDRVVTRGELEDRALSCSESQTLDVHISNLRKKIGERRIRTVRGVGYMIQQ</sequence>
<accession>A0A7W5FT57</accession>
<keyword evidence="9" id="KW-1185">Reference proteome</keyword>
<dbReference type="InterPro" id="IPR001789">
    <property type="entry name" value="Sig_transdc_resp-reg_receiver"/>
</dbReference>
<keyword evidence="2 5" id="KW-0238">DNA-binding</keyword>
<gene>
    <name evidence="8" type="ORF">FHS03_000889</name>
</gene>
<feature type="domain" description="OmpR/PhoB-type" evidence="7">
    <location>
        <begin position="125"/>
        <end position="216"/>
    </location>
</feature>
<protein>
    <submittedName>
        <fullName evidence="8">DNA-binding response OmpR family regulator</fullName>
    </submittedName>
</protein>
<evidence type="ECO:0000313" key="8">
    <source>
        <dbReference type="EMBL" id="MBB3117863.1"/>
    </source>
</evidence>
<evidence type="ECO:0000259" key="6">
    <source>
        <dbReference type="PROSITE" id="PS50110"/>
    </source>
</evidence>
<evidence type="ECO:0000256" key="5">
    <source>
        <dbReference type="PROSITE-ProRule" id="PRU01091"/>
    </source>
</evidence>
<dbReference type="GO" id="GO:0006355">
    <property type="term" value="P:regulation of DNA-templated transcription"/>
    <property type="evidence" value="ECO:0007669"/>
    <property type="project" value="InterPro"/>
</dbReference>
<evidence type="ECO:0000256" key="2">
    <source>
        <dbReference type="ARBA" id="ARBA00023125"/>
    </source>
</evidence>
<dbReference type="InterPro" id="IPR036388">
    <property type="entry name" value="WH-like_DNA-bd_sf"/>
</dbReference>
<evidence type="ECO:0000256" key="1">
    <source>
        <dbReference type="ARBA" id="ARBA00023015"/>
    </source>
</evidence>
<feature type="domain" description="Response regulatory" evidence="6">
    <location>
        <begin position="2"/>
        <end position="116"/>
    </location>
</feature>
<proteinExistence type="predicted"/>
<dbReference type="Proteomes" id="UP000541535">
    <property type="component" value="Unassembled WGS sequence"/>
</dbReference>
<reference evidence="8 9" key="1">
    <citation type="submission" date="2020-08" db="EMBL/GenBank/DDBJ databases">
        <title>Genomic Encyclopedia of Type Strains, Phase III (KMG-III): the genomes of soil and plant-associated and newly described type strains.</title>
        <authorList>
            <person name="Whitman W."/>
        </authorList>
    </citation>
    <scope>NUCLEOTIDE SEQUENCE [LARGE SCALE GENOMIC DNA]</scope>
    <source>
        <strain evidence="8 9">CECT 8897</strain>
    </source>
</reference>
<dbReference type="GO" id="GO:0032993">
    <property type="term" value="C:protein-DNA complex"/>
    <property type="evidence" value="ECO:0007669"/>
    <property type="project" value="TreeGrafter"/>
</dbReference>
<evidence type="ECO:0000259" key="7">
    <source>
        <dbReference type="PROSITE" id="PS51755"/>
    </source>
</evidence>
<dbReference type="RefSeq" id="WP_183439803.1">
    <property type="nucleotide sequence ID" value="NZ_JACHXD010000002.1"/>
</dbReference>
<dbReference type="InterPro" id="IPR011006">
    <property type="entry name" value="CheY-like_superfamily"/>
</dbReference>
<evidence type="ECO:0000256" key="3">
    <source>
        <dbReference type="ARBA" id="ARBA00023163"/>
    </source>
</evidence>
<comment type="caution">
    <text evidence="8">The sequence shown here is derived from an EMBL/GenBank/DDBJ whole genome shotgun (WGS) entry which is preliminary data.</text>
</comment>
<dbReference type="SMART" id="SM00862">
    <property type="entry name" value="Trans_reg_C"/>
    <property type="match status" value="1"/>
</dbReference>
<dbReference type="SMART" id="SM00448">
    <property type="entry name" value="REC"/>
    <property type="match status" value="1"/>
</dbReference>
<dbReference type="EMBL" id="JACHXD010000002">
    <property type="protein sequence ID" value="MBB3117863.1"/>
    <property type="molecule type" value="Genomic_DNA"/>
</dbReference>
<feature type="DNA-binding region" description="OmpR/PhoB-type" evidence="5">
    <location>
        <begin position="125"/>
        <end position="216"/>
    </location>
</feature>
<keyword evidence="1" id="KW-0805">Transcription regulation</keyword>
<dbReference type="InterPro" id="IPR039420">
    <property type="entry name" value="WalR-like"/>
</dbReference>
<keyword evidence="3" id="KW-0804">Transcription</keyword>
<dbReference type="SUPFAM" id="SSF52172">
    <property type="entry name" value="CheY-like"/>
    <property type="match status" value="1"/>
</dbReference>
<dbReference type="Gene3D" id="6.10.250.690">
    <property type="match status" value="1"/>
</dbReference>
<feature type="modified residue" description="4-aspartylphosphate" evidence="4">
    <location>
        <position position="51"/>
    </location>
</feature>
<dbReference type="Pfam" id="PF00486">
    <property type="entry name" value="Trans_reg_C"/>
    <property type="match status" value="1"/>
</dbReference>
<evidence type="ECO:0000313" key="9">
    <source>
        <dbReference type="Proteomes" id="UP000541535"/>
    </source>
</evidence>
<dbReference type="PROSITE" id="PS51755">
    <property type="entry name" value="OMPR_PHOB"/>
    <property type="match status" value="1"/>
</dbReference>
<evidence type="ECO:0000256" key="4">
    <source>
        <dbReference type="PROSITE-ProRule" id="PRU00169"/>
    </source>
</evidence>
<organism evidence="8 9">
    <name type="scientific">Pseudoduganella violacea</name>
    <dbReference type="NCBI Taxonomy" id="1715466"/>
    <lineage>
        <taxon>Bacteria</taxon>
        <taxon>Pseudomonadati</taxon>
        <taxon>Pseudomonadota</taxon>
        <taxon>Betaproteobacteria</taxon>
        <taxon>Burkholderiales</taxon>
        <taxon>Oxalobacteraceae</taxon>
        <taxon>Telluria group</taxon>
        <taxon>Pseudoduganella</taxon>
    </lineage>
</organism>
<dbReference type="GO" id="GO:0000156">
    <property type="term" value="F:phosphorelay response regulator activity"/>
    <property type="evidence" value="ECO:0007669"/>
    <property type="project" value="TreeGrafter"/>
</dbReference>
<dbReference type="PANTHER" id="PTHR48111">
    <property type="entry name" value="REGULATOR OF RPOS"/>
    <property type="match status" value="1"/>
</dbReference>
<dbReference type="SUPFAM" id="SSF46894">
    <property type="entry name" value="C-terminal effector domain of the bipartite response regulators"/>
    <property type="match status" value="1"/>
</dbReference>
<dbReference type="PANTHER" id="PTHR48111:SF67">
    <property type="entry name" value="TRANSCRIPTIONAL REGULATORY PROTEIN TCTD"/>
    <property type="match status" value="1"/>
</dbReference>
<dbReference type="GO" id="GO:0005829">
    <property type="term" value="C:cytosol"/>
    <property type="evidence" value="ECO:0007669"/>
    <property type="project" value="TreeGrafter"/>
</dbReference>
<dbReference type="Gene3D" id="1.10.10.10">
    <property type="entry name" value="Winged helix-like DNA-binding domain superfamily/Winged helix DNA-binding domain"/>
    <property type="match status" value="1"/>
</dbReference>
<dbReference type="PROSITE" id="PS50110">
    <property type="entry name" value="RESPONSE_REGULATORY"/>
    <property type="match status" value="1"/>
</dbReference>
<dbReference type="InterPro" id="IPR016032">
    <property type="entry name" value="Sig_transdc_resp-reg_C-effctor"/>
</dbReference>
<dbReference type="CDD" id="cd00383">
    <property type="entry name" value="trans_reg_C"/>
    <property type="match status" value="1"/>
</dbReference>
<dbReference type="Gene3D" id="3.40.50.2300">
    <property type="match status" value="1"/>
</dbReference>
<dbReference type="InterPro" id="IPR001867">
    <property type="entry name" value="OmpR/PhoB-type_DNA-bd"/>
</dbReference>
<dbReference type="CDD" id="cd17624">
    <property type="entry name" value="REC_OmpR_PmrA-like"/>
    <property type="match status" value="1"/>
</dbReference>
<dbReference type="AlphaFoldDB" id="A0A7W5FT57"/>